<gene>
    <name evidence="1" type="ORF">N657DRAFT_368211</name>
</gene>
<evidence type="ECO:0000313" key="2">
    <source>
        <dbReference type="Proteomes" id="UP001302602"/>
    </source>
</evidence>
<comment type="caution">
    <text evidence="1">The sequence shown here is derived from an EMBL/GenBank/DDBJ whole genome shotgun (WGS) entry which is preliminary data.</text>
</comment>
<dbReference type="EMBL" id="MU853263">
    <property type="protein sequence ID" value="KAK4118598.1"/>
    <property type="molecule type" value="Genomic_DNA"/>
</dbReference>
<proteinExistence type="predicted"/>
<dbReference type="RefSeq" id="XP_062642371.1">
    <property type="nucleotide sequence ID" value="XM_062787020.1"/>
</dbReference>
<dbReference type="Proteomes" id="UP001302602">
    <property type="component" value="Unassembled WGS sequence"/>
</dbReference>
<name>A0AAN6YYT9_9PEZI</name>
<dbReference type="GeneID" id="87823790"/>
<sequence>MHPRWKSTHVWHLEARIRLHRIGTRITGNMDLIAESWAQLNPGNSRPPTRSAHAGCQRWHLSRVSGSEHESEMELRDDTPSWAGDMPRAGREQLNQGHLACGRGVAARTVCGGSILTVKLVNVGGRLEKGRGLLFVRDVLVLYRYNVQVHR</sequence>
<protein>
    <submittedName>
        <fullName evidence="1">Uncharacterized protein</fullName>
    </submittedName>
</protein>
<reference evidence="1" key="2">
    <citation type="submission" date="2023-05" db="EMBL/GenBank/DDBJ databases">
        <authorList>
            <consortium name="Lawrence Berkeley National Laboratory"/>
            <person name="Steindorff A."/>
            <person name="Hensen N."/>
            <person name="Bonometti L."/>
            <person name="Westerberg I."/>
            <person name="Brannstrom I.O."/>
            <person name="Guillou S."/>
            <person name="Cros-Aarteil S."/>
            <person name="Calhoun S."/>
            <person name="Haridas S."/>
            <person name="Kuo A."/>
            <person name="Mondo S."/>
            <person name="Pangilinan J."/>
            <person name="Riley R."/>
            <person name="Labutti K."/>
            <person name="Andreopoulos B."/>
            <person name="Lipzen A."/>
            <person name="Chen C."/>
            <person name="Yanf M."/>
            <person name="Daum C."/>
            <person name="Ng V."/>
            <person name="Clum A."/>
            <person name="Ohm R."/>
            <person name="Martin F."/>
            <person name="Silar P."/>
            <person name="Natvig D."/>
            <person name="Lalanne C."/>
            <person name="Gautier V."/>
            <person name="Ament-Velasquez S.L."/>
            <person name="Kruys A."/>
            <person name="Hutchinson M.I."/>
            <person name="Powell A.J."/>
            <person name="Barry K."/>
            <person name="Miller A.N."/>
            <person name="Grigoriev I.V."/>
            <person name="Debuchy R."/>
            <person name="Gladieux P."/>
            <person name="Thoren M.H."/>
            <person name="Johannesson H."/>
        </authorList>
    </citation>
    <scope>NUCLEOTIDE SEQUENCE</scope>
    <source>
        <strain evidence="1">CBS 731.68</strain>
    </source>
</reference>
<dbReference type="AlphaFoldDB" id="A0AAN6YYT9"/>
<keyword evidence="2" id="KW-1185">Reference proteome</keyword>
<accession>A0AAN6YYT9</accession>
<evidence type="ECO:0000313" key="1">
    <source>
        <dbReference type="EMBL" id="KAK4118598.1"/>
    </source>
</evidence>
<reference evidence="1" key="1">
    <citation type="journal article" date="2023" name="Mol. Phylogenet. Evol.">
        <title>Genome-scale phylogeny and comparative genomics of the fungal order Sordariales.</title>
        <authorList>
            <person name="Hensen N."/>
            <person name="Bonometti L."/>
            <person name="Westerberg I."/>
            <person name="Brannstrom I.O."/>
            <person name="Guillou S."/>
            <person name="Cros-Aarteil S."/>
            <person name="Calhoun S."/>
            <person name="Haridas S."/>
            <person name="Kuo A."/>
            <person name="Mondo S."/>
            <person name="Pangilinan J."/>
            <person name="Riley R."/>
            <person name="LaButti K."/>
            <person name="Andreopoulos B."/>
            <person name="Lipzen A."/>
            <person name="Chen C."/>
            <person name="Yan M."/>
            <person name="Daum C."/>
            <person name="Ng V."/>
            <person name="Clum A."/>
            <person name="Steindorff A."/>
            <person name="Ohm R.A."/>
            <person name="Martin F."/>
            <person name="Silar P."/>
            <person name="Natvig D.O."/>
            <person name="Lalanne C."/>
            <person name="Gautier V."/>
            <person name="Ament-Velasquez S.L."/>
            <person name="Kruys A."/>
            <person name="Hutchinson M.I."/>
            <person name="Powell A.J."/>
            <person name="Barry K."/>
            <person name="Miller A.N."/>
            <person name="Grigoriev I.V."/>
            <person name="Debuchy R."/>
            <person name="Gladieux P."/>
            <person name="Hiltunen Thoren M."/>
            <person name="Johannesson H."/>
        </authorList>
    </citation>
    <scope>NUCLEOTIDE SEQUENCE</scope>
    <source>
        <strain evidence="1">CBS 731.68</strain>
    </source>
</reference>
<organism evidence="1 2">
    <name type="scientific">Parathielavia appendiculata</name>
    <dbReference type="NCBI Taxonomy" id="2587402"/>
    <lineage>
        <taxon>Eukaryota</taxon>
        <taxon>Fungi</taxon>
        <taxon>Dikarya</taxon>
        <taxon>Ascomycota</taxon>
        <taxon>Pezizomycotina</taxon>
        <taxon>Sordariomycetes</taxon>
        <taxon>Sordariomycetidae</taxon>
        <taxon>Sordariales</taxon>
        <taxon>Chaetomiaceae</taxon>
        <taxon>Parathielavia</taxon>
    </lineage>
</organism>